<dbReference type="AlphaFoldDB" id="A0A0N4UTC1"/>
<evidence type="ECO:0000313" key="3">
    <source>
        <dbReference type="EMBL" id="VDD85193.1"/>
    </source>
</evidence>
<reference evidence="5" key="1">
    <citation type="submission" date="2017-02" db="UniProtKB">
        <authorList>
            <consortium name="WormBaseParasite"/>
        </authorList>
    </citation>
    <scope>IDENTIFICATION</scope>
</reference>
<sequence>MRQQCRKTCGFCPETCNDTKTNCASSLSYCHDASYRNFLGNACRRSCMFCGRNKSLLAYENLINVKCSKTCGRFNCYLCLTVRNFAVTSQNTCALCENNF</sequence>
<dbReference type="Pfam" id="PF01549">
    <property type="entry name" value="ShK"/>
    <property type="match status" value="2"/>
</dbReference>
<feature type="domain" description="ShKT" evidence="2">
    <location>
        <begin position="1"/>
        <end position="12"/>
    </location>
</feature>
<dbReference type="EMBL" id="UXUI01000335">
    <property type="protein sequence ID" value="VDD85193.1"/>
    <property type="molecule type" value="Genomic_DNA"/>
</dbReference>
<evidence type="ECO:0000313" key="4">
    <source>
        <dbReference type="Proteomes" id="UP000274131"/>
    </source>
</evidence>
<evidence type="ECO:0000259" key="2">
    <source>
        <dbReference type="PROSITE" id="PS51670"/>
    </source>
</evidence>
<comment type="caution">
    <text evidence="1">Lacks conserved residue(s) required for the propagation of feature annotation.</text>
</comment>
<proteinExistence type="predicted"/>
<evidence type="ECO:0000256" key="1">
    <source>
        <dbReference type="PROSITE-ProRule" id="PRU01005"/>
    </source>
</evidence>
<accession>A0A0N4UTC1</accession>
<dbReference type="WBParaSite" id="EVEC_0000048901-mRNA-1">
    <property type="protein sequence ID" value="EVEC_0000048901-mRNA-1"/>
    <property type="gene ID" value="EVEC_0000048901"/>
</dbReference>
<name>A0A0N4UTC1_ENTVE</name>
<evidence type="ECO:0000313" key="5">
    <source>
        <dbReference type="WBParaSite" id="EVEC_0000048901-mRNA-1"/>
    </source>
</evidence>
<organism evidence="5">
    <name type="scientific">Enterobius vermicularis</name>
    <name type="common">Human pinworm</name>
    <dbReference type="NCBI Taxonomy" id="51028"/>
    <lineage>
        <taxon>Eukaryota</taxon>
        <taxon>Metazoa</taxon>
        <taxon>Ecdysozoa</taxon>
        <taxon>Nematoda</taxon>
        <taxon>Chromadorea</taxon>
        <taxon>Rhabditida</taxon>
        <taxon>Spirurina</taxon>
        <taxon>Oxyuridomorpha</taxon>
        <taxon>Oxyuroidea</taxon>
        <taxon>Oxyuridae</taxon>
        <taxon>Enterobius</taxon>
    </lineage>
</organism>
<dbReference type="Gene3D" id="1.10.10.1940">
    <property type="match status" value="1"/>
</dbReference>
<dbReference type="InterPro" id="IPR003582">
    <property type="entry name" value="ShKT_dom"/>
</dbReference>
<gene>
    <name evidence="3" type="ORF">EVEC_LOCUS336</name>
</gene>
<dbReference type="Proteomes" id="UP000274131">
    <property type="component" value="Unassembled WGS sequence"/>
</dbReference>
<reference evidence="3 4" key="2">
    <citation type="submission" date="2018-10" db="EMBL/GenBank/DDBJ databases">
        <authorList>
            <consortium name="Pathogen Informatics"/>
        </authorList>
    </citation>
    <scope>NUCLEOTIDE SEQUENCE [LARGE SCALE GENOMIC DNA]</scope>
</reference>
<keyword evidence="4" id="KW-1185">Reference proteome</keyword>
<dbReference type="PROSITE" id="PS51670">
    <property type="entry name" value="SHKT"/>
    <property type="match status" value="1"/>
</dbReference>
<protein>
    <submittedName>
        <fullName evidence="5">ShKT domain-containing protein</fullName>
    </submittedName>
</protein>